<dbReference type="PANTHER" id="PTHR43649:SF12">
    <property type="entry name" value="DIACETYLCHITOBIOSE BINDING PROTEIN DASA"/>
    <property type="match status" value="1"/>
</dbReference>
<organism evidence="2 3">
    <name type="scientific">Halobellus rarus</name>
    <dbReference type="NCBI Taxonomy" id="1126237"/>
    <lineage>
        <taxon>Archaea</taxon>
        <taxon>Methanobacteriati</taxon>
        <taxon>Methanobacteriota</taxon>
        <taxon>Stenosarchaea group</taxon>
        <taxon>Halobacteria</taxon>
        <taxon>Halobacteriales</taxon>
        <taxon>Haloferacaceae</taxon>
        <taxon>Halobellus</taxon>
    </lineage>
</organism>
<feature type="compositionally biased region" description="Gly residues" evidence="1">
    <location>
        <begin position="38"/>
        <end position="56"/>
    </location>
</feature>
<gene>
    <name evidence="2" type="ORF">ACFSBX_18115</name>
</gene>
<reference evidence="2 3" key="1">
    <citation type="journal article" date="2019" name="Int. J. Syst. Evol. Microbiol.">
        <title>The Global Catalogue of Microorganisms (GCM) 10K type strain sequencing project: providing services to taxonomists for standard genome sequencing and annotation.</title>
        <authorList>
            <consortium name="The Broad Institute Genomics Platform"/>
            <consortium name="The Broad Institute Genome Sequencing Center for Infectious Disease"/>
            <person name="Wu L."/>
            <person name="Ma J."/>
        </authorList>
    </citation>
    <scope>NUCLEOTIDE SEQUENCE [LARGE SCALE GENOMIC DNA]</scope>
    <source>
        <strain evidence="2 3">CGMCC 1.12121</strain>
    </source>
</reference>
<evidence type="ECO:0000313" key="3">
    <source>
        <dbReference type="Proteomes" id="UP001597085"/>
    </source>
</evidence>
<name>A0ABD6CSR7_9EURY</name>
<dbReference type="Proteomes" id="UP001597085">
    <property type="component" value="Unassembled WGS sequence"/>
</dbReference>
<dbReference type="InterPro" id="IPR006059">
    <property type="entry name" value="SBP"/>
</dbReference>
<evidence type="ECO:0000313" key="2">
    <source>
        <dbReference type="EMBL" id="MFD1600852.1"/>
    </source>
</evidence>
<dbReference type="SUPFAM" id="SSF53850">
    <property type="entry name" value="Periplasmic binding protein-like II"/>
    <property type="match status" value="1"/>
</dbReference>
<dbReference type="PANTHER" id="PTHR43649">
    <property type="entry name" value="ARABINOSE-BINDING PROTEIN-RELATED"/>
    <property type="match status" value="1"/>
</dbReference>
<accession>A0ABD6CSR7</accession>
<dbReference type="RefSeq" id="WP_256422958.1">
    <property type="nucleotide sequence ID" value="NZ_JANHDI010000016.1"/>
</dbReference>
<protein>
    <submittedName>
        <fullName evidence="2">Extracellular solute-binding protein</fullName>
    </submittedName>
</protein>
<sequence length="490" mass="53578">MTSKRNGRRRRNFLKATGVGLLGGLAGCTRGGDSSSGDGSGDGTSGDSGGDSGSDSGGESSDGGSDELAIPLSEYQSADIDWRQFEGSEINIGAVQHAWVDAIKPAVPVFEELTGIDVVWNVLPEQEFRTKRLTDVSTGAGEWDVFFLDQVVNQFRESGWLQALDPYFEDDSMYDEEWYDLDDLFEATRWQAHGGGYSDTWTGIPITVEVQTQFYRTDLYDEYDLEVAETLEEFQSNAQTIHENESDVVGTVGRGQQGYGMNIYILNTFIRQYGAELWDSYPDNSGLDSEGAISAAEWYVNLLQDYGPEGASSQVWSDVLSTMQSGNAGHIVSDANLFWPGLTDPESSDVADRIAVAKAPAPADGQFSPNAFAWQIATSQNADNSEEAFLFMLWASSEPTNTWMHVENGAGFSVRQSTWENEEYRSRVGDNFADVTLESLQAAAPDPFDSQYPEWGQTYSEELQTAIGGDQTAEEAMTRAASAAEDIVGE</sequence>
<feature type="region of interest" description="Disordered" evidence="1">
    <location>
        <begin position="22"/>
        <end position="67"/>
    </location>
</feature>
<dbReference type="AlphaFoldDB" id="A0ABD6CSR7"/>
<evidence type="ECO:0000256" key="1">
    <source>
        <dbReference type="SAM" id="MobiDB-lite"/>
    </source>
</evidence>
<comment type="caution">
    <text evidence="2">The sequence shown here is derived from an EMBL/GenBank/DDBJ whole genome shotgun (WGS) entry which is preliminary data.</text>
</comment>
<dbReference type="Pfam" id="PF01547">
    <property type="entry name" value="SBP_bac_1"/>
    <property type="match status" value="1"/>
</dbReference>
<dbReference type="PROSITE" id="PS51257">
    <property type="entry name" value="PROKAR_LIPOPROTEIN"/>
    <property type="match status" value="1"/>
</dbReference>
<dbReference type="Gene3D" id="3.40.190.10">
    <property type="entry name" value="Periplasmic binding protein-like II"/>
    <property type="match status" value="2"/>
</dbReference>
<keyword evidence="3" id="KW-1185">Reference proteome</keyword>
<dbReference type="EMBL" id="JBHUDK010000018">
    <property type="protein sequence ID" value="MFD1600852.1"/>
    <property type="molecule type" value="Genomic_DNA"/>
</dbReference>
<dbReference type="InterPro" id="IPR050490">
    <property type="entry name" value="Bact_solute-bd_prot1"/>
</dbReference>
<proteinExistence type="predicted"/>